<gene>
    <name evidence="2" type="ORF">ACFP3H_26060</name>
</gene>
<dbReference type="EMBL" id="JBHSQN010000017">
    <property type="protein sequence ID" value="MFC6014534.1"/>
    <property type="molecule type" value="Genomic_DNA"/>
</dbReference>
<keyword evidence="1" id="KW-1133">Transmembrane helix</keyword>
<keyword evidence="3" id="KW-1185">Reference proteome</keyword>
<comment type="caution">
    <text evidence="2">The sequence shown here is derived from an EMBL/GenBank/DDBJ whole genome shotgun (WGS) entry which is preliminary data.</text>
</comment>
<proteinExistence type="predicted"/>
<protein>
    <recommendedName>
        <fullName evidence="4">Type VII secretion protein EccE</fullName>
    </recommendedName>
</protein>
<keyword evidence="1" id="KW-0812">Transmembrane</keyword>
<reference evidence="3" key="1">
    <citation type="journal article" date="2019" name="Int. J. Syst. Evol. Microbiol.">
        <title>The Global Catalogue of Microorganisms (GCM) 10K type strain sequencing project: providing services to taxonomists for standard genome sequencing and annotation.</title>
        <authorList>
            <consortium name="The Broad Institute Genomics Platform"/>
            <consortium name="The Broad Institute Genome Sequencing Center for Infectious Disease"/>
            <person name="Wu L."/>
            <person name="Ma J."/>
        </authorList>
    </citation>
    <scope>NUCLEOTIDE SEQUENCE [LARGE SCALE GENOMIC DNA]</scope>
    <source>
        <strain evidence="3">CCUG 36956</strain>
    </source>
</reference>
<name>A0ABW1JYF2_9NOCA</name>
<organism evidence="2 3">
    <name type="scientific">Nocardia lasii</name>
    <dbReference type="NCBI Taxonomy" id="1616107"/>
    <lineage>
        <taxon>Bacteria</taxon>
        <taxon>Bacillati</taxon>
        <taxon>Actinomycetota</taxon>
        <taxon>Actinomycetes</taxon>
        <taxon>Mycobacteriales</taxon>
        <taxon>Nocardiaceae</taxon>
        <taxon>Nocardia</taxon>
    </lineage>
</organism>
<keyword evidence="1" id="KW-0472">Membrane</keyword>
<dbReference type="RefSeq" id="WP_378609895.1">
    <property type="nucleotide sequence ID" value="NZ_JBHSQN010000017.1"/>
</dbReference>
<evidence type="ECO:0000313" key="2">
    <source>
        <dbReference type="EMBL" id="MFC6014534.1"/>
    </source>
</evidence>
<evidence type="ECO:0000256" key="1">
    <source>
        <dbReference type="SAM" id="Phobius"/>
    </source>
</evidence>
<feature type="transmembrane region" description="Helical" evidence="1">
    <location>
        <begin position="35"/>
        <end position="55"/>
    </location>
</feature>
<accession>A0ABW1JYF2</accession>
<sequence>MSRWNQYGLPLLLALCSTLLVTVMGLVAEDLLPAAVVQIIVFFVLLFLFLLVGLLQLRYLWRRNTSGTLYYLRADSSRVPSLHQAAIAAAAEETQDLCAVRRTFSTATDDGVVDLRETVAEVRAIFDAALNGDSSDSGYSVVPDFAWPIAVAIGYDWLPRAGTRLLAVDDHHPTAAFSYPAPPPHTPGARATTPFTPLPTVMHAQIVDKAAVVLPDGPAEDTAAQHIRLIIIVSRGDMAEMMDATSAPGRRLTALELADTGGRFPTFAVGYGTSPDAPTLELRGDGNGGHDLRAAADQLTDAIRTYLDRFPHARIELVLDAPDIVSLAVGWRLANPADAGMRSRIWEFWDRAIPLYGDVAPTGEPRVVALWAHPAQAEPPPR</sequence>
<evidence type="ECO:0000313" key="3">
    <source>
        <dbReference type="Proteomes" id="UP001596223"/>
    </source>
</evidence>
<evidence type="ECO:0008006" key="4">
    <source>
        <dbReference type="Google" id="ProtNLM"/>
    </source>
</evidence>
<dbReference type="Proteomes" id="UP001596223">
    <property type="component" value="Unassembled WGS sequence"/>
</dbReference>